<reference evidence="1 2" key="1">
    <citation type="journal article" date="2016" name="Nat. Commun.">
        <title>Thousands of microbial genomes shed light on interconnected biogeochemical processes in an aquifer system.</title>
        <authorList>
            <person name="Anantharaman K."/>
            <person name="Brown C.T."/>
            <person name="Hug L.A."/>
            <person name="Sharon I."/>
            <person name="Castelle C.J."/>
            <person name="Probst A.J."/>
            <person name="Thomas B.C."/>
            <person name="Singh A."/>
            <person name="Wilkins M.J."/>
            <person name="Karaoz U."/>
            <person name="Brodie E.L."/>
            <person name="Williams K.H."/>
            <person name="Hubbard S.S."/>
            <person name="Banfield J.F."/>
        </authorList>
    </citation>
    <scope>NUCLEOTIDE SEQUENCE [LARGE SCALE GENOMIC DNA]</scope>
</reference>
<dbReference type="Gene3D" id="1.10.10.10">
    <property type="entry name" value="Winged helix-like DNA-binding domain superfamily/Winged helix DNA-binding domain"/>
    <property type="match status" value="1"/>
</dbReference>
<dbReference type="EMBL" id="MFLF01000018">
    <property type="protein sequence ID" value="OGG59239.1"/>
    <property type="molecule type" value="Genomic_DNA"/>
</dbReference>
<evidence type="ECO:0000313" key="2">
    <source>
        <dbReference type="Proteomes" id="UP000178794"/>
    </source>
</evidence>
<sequence length="245" mass="26757">MENISDMFTRGTERLIHDTPYVAYVFKKTEKICNAVYFISSQITDVSHGHDTMHTDIVREAQGSALALLGKVQATLSRTRDELPTLAPNLSIAILDLASKLGLLAATGKLSREHLLVFQQELDTLERAIYFHEPDRAVSTPKGAVPRVAASAPKPVPAAAPVKKVVATTPTSSPAAPVKDTSARSSLIKDVLMKAPASSIKDISRAFPDVSEKTVQREVNILIEHGIVFKEGEKRWSRYSLVSSR</sequence>
<proteinExistence type="predicted"/>
<dbReference type="AlphaFoldDB" id="A0A1F6DCT5"/>
<dbReference type="InterPro" id="IPR036390">
    <property type="entry name" value="WH_DNA-bd_sf"/>
</dbReference>
<protein>
    <recommendedName>
        <fullName evidence="3">HTH deoR-type domain-containing protein</fullName>
    </recommendedName>
</protein>
<evidence type="ECO:0008006" key="3">
    <source>
        <dbReference type="Google" id="ProtNLM"/>
    </source>
</evidence>
<dbReference type="SUPFAM" id="SSF46785">
    <property type="entry name" value="Winged helix' DNA-binding domain"/>
    <property type="match status" value="1"/>
</dbReference>
<organism evidence="1 2">
    <name type="scientific">Candidatus Kaiserbacteria bacterium RIFCSPHIGHO2_02_FULL_50_50</name>
    <dbReference type="NCBI Taxonomy" id="1798492"/>
    <lineage>
        <taxon>Bacteria</taxon>
        <taxon>Candidatus Kaiseribacteriota</taxon>
    </lineage>
</organism>
<dbReference type="InterPro" id="IPR036388">
    <property type="entry name" value="WH-like_DNA-bd_sf"/>
</dbReference>
<name>A0A1F6DCT5_9BACT</name>
<evidence type="ECO:0000313" key="1">
    <source>
        <dbReference type="EMBL" id="OGG59239.1"/>
    </source>
</evidence>
<accession>A0A1F6DCT5</accession>
<gene>
    <name evidence="1" type="ORF">A3C89_04045</name>
</gene>
<dbReference type="Proteomes" id="UP000178794">
    <property type="component" value="Unassembled WGS sequence"/>
</dbReference>
<dbReference type="STRING" id="1798492.A3C89_04045"/>
<comment type="caution">
    <text evidence="1">The sequence shown here is derived from an EMBL/GenBank/DDBJ whole genome shotgun (WGS) entry which is preliminary data.</text>
</comment>